<evidence type="ECO:0000313" key="1">
    <source>
        <dbReference type="EMBL" id="KAF2116020.1"/>
    </source>
</evidence>
<proteinExistence type="predicted"/>
<evidence type="ECO:0000313" key="2">
    <source>
        <dbReference type="Proteomes" id="UP000799770"/>
    </source>
</evidence>
<name>A0A6A5Z994_9PLEO</name>
<dbReference type="AlphaFoldDB" id="A0A6A5Z994"/>
<dbReference type="EMBL" id="ML977321">
    <property type="protein sequence ID" value="KAF2116020.1"/>
    <property type="molecule type" value="Genomic_DNA"/>
</dbReference>
<accession>A0A6A5Z994</accession>
<keyword evidence="2" id="KW-1185">Reference proteome</keyword>
<sequence length="83" mass="9054">MANNGPFSVQELSLNVNFADNVTLAYLSITKFSLPLKSVDSLTINTQRDGESIDFPSLTWADNIDFSFRTNVSIPALATVNNA</sequence>
<gene>
    <name evidence="1" type="ORF">BDV96DRAFT_40428</name>
</gene>
<dbReference type="Proteomes" id="UP000799770">
    <property type="component" value="Unassembled WGS sequence"/>
</dbReference>
<organism evidence="1 2">
    <name type="scientific">Lophiotrema nucula</name>
    <dbReference type="NCBI Taxonomy" id="690887"/>
    <lineage>
        <taxon>Eukaryota</taxon>
        <taxon>Fungi</taxon>
        <taxon>Dikarya</taxon>
        <taxon>Ascomycota</taxon>
        <taxon>Pezizomycotina</taxon>
        <taxon>Dothideomycetes</taxon>
        <taxon>Pleosporomycetidae</taxon>
        <taxon>Pleosporales</taxon>
        <taxon>Lophiotremataceae</taxon>
        <taxon>Lophiotrema</taxon>
    </lineage>
</organism>
<reference evidence="1" key="1">
    <citation type="journal article" date="2020" name="Stud. Mycol.">
        <title>101 Dothideomycetes genomes: a test case for predicting lifestyles and emergence of pathogens.</title>
        <authorList>
            <person name="Haridas S."/>
            <person name="Albert R."/>
            <person name="Binder M."/>
            <person name="Bloem J."/>
            <person name="Labutti K."/>
            <person name="Salamov A."/>
            <person name="Andreopoulos B."/>
            <person name="Baker S."/>
            <person name="Barry K."/>
            <person name="Bills G."/>
            <person name="Bluhm B."/>
            <person name="Cannon C."/>
            <person name="Castanera R."/>
            <person name="Culley D."/>
            <person name="Daum C."/>
            <person name="Ezra D."/>
            <person name="Gonzalez J."/>
            <person name="Henrissat B."/>
            <person name="Kuo A."/>
            <person name="Liang C."/>
            <person name="Lipzen A."/>
            <person name="Lutzoni F."/>
            <person name="Magnuson J."/>
            <person name="Mondo S."/>
            <person name="Nolan M."/>
            <person name="Ohm R."/>
            <person name="Pangilinan J."/>
            <person name="Park H.-J."/>
            <person name="Ramirez L."/>
            <person name="Alfaro M."/>
            <person name="Sun H."/>
            <person name="Tritt A."/>
            <person name="Yoshinaga Y."/>
            <person name="Zwiers L.-H."/>
            <person name="Turgeon B."/>
            <person name="Goodwin S."/>
            <person name="Spatafora J."/>
            <person name="Crous P."/>
            <person name="Grigoriev I."/>
        </authorList>
    </citation>
    <scope>NUCLEOTIDE SEQUENCE</scope>
    <source>
        <strain evidence="1">CBS 627.86</strain>
    </source>
</reference>
<protein>
    <submittedName>
        <fullName evidence="1">Uncharacterized protein</fullName>
    </submittedName>
</protein>